<organism evidence="1">
    <name type="scientific">Nicotiana tabacum</name>
    <name type="common">Common tobacco</name>
    <dbReference type="NCBI Taxonomy" id="4097"/>
    <lineage>
        <taxon>Eukaryota</taxon>
        <taxon>Viridiplantae</taxon>
        <taxon>Streptophyta</taxon>
        <taxon>Embryophyta</taxon>
        <taxon>Tracheophyta</taxon>
        <taxon>Spermatophyta</taxon>
        <taxon>Magnoliopsida</taxon>
        <taxon>eudicotyledons</taxon>
        <taxon>Gunneridae</taxon>
        <taxon>Pentapetalae</taxon>
        <taxon>asterids</taxon>
        <taxon>lamiids</taxon>
        <taxon>Solanales</taxon>
        <taxon>Solanaceae</taxon>
        <taxon>Nicotianoideae</taxon>
        <taxon>Nicotianeae</taxon>
        <taxon>Nicotiana</taxon>
    </lineage>
</organism>
<gene>
    <name evidence="1" type="primary">LOC107809237</name>
</gene>
<name>A0A1S4BK70_TOBAC</name>
<dbReference type="RefSeq" id="XP_016489323.1">
    <property type="nucleotide sequence ID" value="XM_016633837.1"/>
</dbReference>
<dbReference type="KEGG" id="nta:107809237"/>
<dbReference type="PaxDb" id="4097-A0A1S4BK70"/>
<protein>
    <submittedName>
        <fullName evidence="1">Uncharacterized protein</fullName>
    </submittedName>
</protein>
<proteinExistence type="predicted"/>
<reference evidence="1" key="1">
    <citation type="submission" date="2025-08" db="UniProtKB">
        <authorList>
            <consortium name="RefSeq"/>
        </authorList>
    </citation>
    <scope>IDENTIFICATION</scope>
</reference>
<evidence type="ECO:0000313" key="1">
    <source>
        <dbReference type="RefSeq" id="XP_016489323.1"/>
    </source>
</evidence>
<dbReference type="AlphaFoldDB" id="A0A1S4BK70"/>
<accession>A0A1S4BK70</accession>
<sequence>MARHQLIRASSLATIAGCRGGCGGVKKLPVTIYGESAAAIFISRRFESMKAGEKLNLYNCREDYNDGLNDKDQAINQIFRGHLCRLHTPSPRSSSRRATMELEHRQVGLQFLHDAVKSTPLIAYFSQSDNPPLYVWFFHGTLGSLLCAWQTGYHRTLQWAWGKEL</sequence>